<evidence type="ECO:0000313" key="3">
    <source>
        <dbReference type="Proteomes" id="UP000198707"/>
    </source>
</evidence>
<keyword evidence="3" id="KW-1185">Reference proteome</keyword>
<organism evidence="2 3">
    <name type="scientific">Micromonospora phaseoli</name>
    <dbReference type="NCBI Taxonomy" id="1144548"/>
    <lineage>
        <taxon>Bacteria</taxon>
        <taxon>Bacillati</taxon>
        <taxon>Actinomycetota</taxon>
        <taxon>Actinomycetes</taxon>
        <taxon>Micromonosporales</taxon>
        <taxon>Micromonosporaceae</taxon>
        <taxon>Micromonospora</taxon>
    </lineage>
</organism>
<sequence>MRSSGRSEFEGFAASFREFLTAQLRPAPTQGDGGAYLRQFRGGDSPGQAVISLPSESGKSMTLALIAQAMGVSKGFSVSVRALSRAGVHTEMLRYYVAAQETIGSGRLYVALRQALPPTDRALVADHSRADSWSPAGHATGCLLTVTDTFSVATDAVRAGGRIEMTVDRPREFYQAALWVAAQAVVVELGRVLYGLAMKARSRCGLPAAPPPTRPPGEIVRSRPRVPRGPTAAPVHRELFPAGRLLGMA</sequence>
<gene>
    <name evidence="2" type="ORF">SAMN05443287_10519</name>
</gene>
<evidence type="ECO:0000313" key="2">
    <source>
        <dbReference type="EMBL" id="SEJ51090.1"/>
    </source>
</evidence>
<dbReference type="Proteomes" id="UP000198707">
    <property type="component" value="Unassembled WGS sequence"/>
</dbReference>
<reference evidence="3" key="1">
    <citation type="submission" date="2016-10" db="EMBL/GenBank/DDBJ databases">
        <authorList>
            <person name="Varghese N."/>
            <person name="Submissions S."/>
        </authorList>
    </citation>
    <scope>NUCLEOTIDE SEQUENCE [LARGE SCALE GENOMIC DNA]</scope>
    <source>
        <strain evidence="3">CGMCC 4.7038</strain>
    </source>
</reference>
<proteinExistence type="predicted"/>
<dbReference type="RefSeq" id="WP_092380462.1">
    <property type="nucleotide sequence ID" value="NZ_BOPI01000039.1"/>
</dbReference>
<evidence type="ECO:0000256" key="1">
    <source>
        <dbReference type="SAM" id="MobiDB-lite"/>
    </source>
</evidence>
<protein>
    <submittedName>
        <fullName evidence="2">Uncharacterized protein</fullName>
    </submittedName>
</protein>
<accession>A0A1H6ZNB8</accession>
<name>A0A1H6ZNB8_9ACTN</name>
<dbReference type="EMBL" id="FNYV01000005">
    <property type="protein sequence ID" value="SEJ51090.1"/>
    <property type="molecule type" value="Genomic_DNA"/>
</dbReference>
<dbReference type="AlphaFoldDB" id="A0A1H6ZNB8"/>
<feature type="region of interest" description="Disordered" evidence="1">
    <location>
        <begin position="207"/>
        <end position="233"/>
    </location>
</feature>